<organism evidence="4 5">
    <name type="scientific">Nitzschia inconspicua</name>
    <dbReference type="NCBI Taxonomy" id="303405"/>
    <lineage>
        <taxon>Eukaryota</taxon>
        <taxon>Sar</taxon>
        <taxon>Stramenopiles</taxon>
        <taxon>Ochrophyta</taxon>
        <taxon>Bacillariophyta</taxon>
        <taxon>Bacillariophyceae</taxon>
        <taxon>Bacillariophycidae</taxon>
        <taxon>Bacillariales</taxon>
        <taxon>Bacillariaceae</taxon>
        <taxon>Nitzschia</taxon>
    </lineage>
</organism>
<reference evidence="4" key="1">
    <citation type="journal article" date="2021" name="Sci. Rep.">
        <title>Diploid genomic architecture of Nitzschia inconspicua, an elite biomass production diatom.</title>
        <authorList>
            <person name="Oliver A."/>
            <person name="Podell S."/>
            <person name="Pinowska A."/>
            <person name="Traller J.C."/>
            <person name="Smith S.R."/>
            <person name="McClure R."/>
            <person name="Beliaev A."/>
            <person name="Bohutskyi P."/>
            <person name="Hill E.A."/>
            <person name="Rabines A."/>
            <person name="Zheng H."/>
            <person name="Allen L.Z."/>
            <person name="Kuo A."/>
            <person name="Grigoriev I.V."/>
            <person name="Allen A.E."/>
            <person name="Hazlebeck D."/>
            <person name="Allen E.E."/>
        </authorList>
    </citation>
    <scope>NUCLEOTIDE SEQUENCE</scope>
    <source>
        <strain evidence="4">Hildebrandi</strain>
    </source>
</reference>
<accession>A0A9K3L8Z8</accession>
<comment type="similarity">
    <text evidence="1 2">Belongs to the peroxin-16 family.</text>
</comment>
<keyword evidence="2" id="KW-0576">Peroxisome</keyword>
<dbReference type="EMBL" id="JAGRRH010000014">
    <property type="protein sequence ID" value="KAG7358010.1"/>
    <property type="molecule type" value="Genomic_DNA"/>
</dbReference>
<dbReference type="OrthoDB" id="59472at2759"/>
<reference evidence="4" key="2">
    <citation type="submission" date="2021-04" db="EMBL/GenBank/DDBJ databases">
        <authorList>
            <person name="Podell S."/>
        </authorList>
    </citation>
    <scope>NUCLEOTIDE SEQUENCE</scope>
    <source>
        <strain evidence="4">Hildebrandi</strain>
    </source>
</reference>
<dbReference type="GO" id="GO:0005778">
    <property type="term" value="C:peroxisomal membrane"/>
    <property type="evidence" value="ECO:0007669"/>
    <property type="project" value="UniProtKB-SubCell"/>
</dbReference>
<proteinExistence type="inferred from homology"/>
<gene>
    <name evidence="4" type="ORF">IV203_014597</name>
</gene>
<feature type="region of interest" description="Disordered" evidence="3">
    <location>
        <begin position="309"/>
        <end position="329"/>
    </location>
</feature>
<name>A0A9K3L8Z8_9STRA</name>
<dbReference type="Pfam" id="PF08610">
    <property type="entry name" value="Pex16"/>
    <property type="match status" value="1"/>
</dbReference>
<dbReference type="PANTHER" id="PTHR13299:SF0">
    <property type="entry name" value="PEROXISOMAL MEMBRANE PROTEIN PEX16"/>
    <property type="match status" value="1"/>
</dbReference>
<protein>
    <recommendedName>
        <fullName evidence="2">Peroxisomal membrane protein PEX16</fullName>
    </recommendedName>
</protein>
<keyword evidence="2" id="KW-0962">Peroxisome biogenesis</keyword>
<dbReference type="Proteomes" id="UP000693970">
    <property type="component" value="Unassembled WGS sequence"/>
</dbReference>
<sequence length="478" mass="54469">MEHQNHLDSYQPPTLTTKTTISSTKTFRLSQHATTGHGSIVSKLWNVYRNVVIQYRPMLELTEDVFYKILFWIPHRSNDNNKNNNNTESSDAVSVVAVVVWREIGYGLLSLHRLGMDLALLNDDNSDNEYNNNNNNNNNRLLNSYGTTVQTKHPPRIPATTARILLTVIQSILPSILAIAQSTIHPSSSSSSSSSSSQTSTGILSIVAKMEQRKANVRLVLEQIKFAIRLYLMMNYWKQQKSIQDDDDNINNWDEGTVRSSTDIIPGILVNGGLYQTHRPVQGLAYEHAQALEARQVYVGQRTGWKIGSTTSRTGKHGTQSMNNSGKRNNNRTSIIVGELLHSLRPLIWAWSEAKHPLLLLEDTSSTFPTKSSKSKLLKAWCICLCMDILSIRLLEQHQKETFNMYQNPATIQELQHRKIRLLIYALRSPVWNYSTLPLLQKLSQRLFQRIPLVGGLLETFVMDWILYYQHPFIAEEQ</sequence>
<evidence type="ECO:0000313" key="5">
    <source>
        <dbReference type="Proteomes" id="UP000693970"/>
    </source>
</evidence>
<dbReference type="InterPro" id="IPR013919">
    <property type="entry name" value="Pex16"/>
</dbReference>
<dbReference type="PANTHER" id="PTHR13299">
    <property type="entry name" value="PEROXISOMAL MEMBRANE PROTEIN PEX16"/>
    <property type="match status" value="1"/>
</dbReference>
<comment type="subcellular location">
    <subcellularLocation>
        <location evidence="2">Peroxisome membrane</location>
    </subcellularLocation>
</comment>
<evidence type="ECO:0000256" key="2">
    <source>
        <dbReference type="RuleBase" id="RU365003"/>
    </source>
</evidence>
<dbReference type="GO" id="GO:0007031">
    <property type="term" value="P:peroxisome organization"/>
    <property type="evidence" value="ECO:0007669"/>
    <property type="project" value="UniProtKB-KW"/>
</dbReference>
<evidence type="ECO:0000256" key="3">
    <source>
        <dbReference type="SAM" id="MobiDB-lite"/>
    </source>
</evidence>
<comment type="caution">
    <text evidence="4">The sequence shown here is derived from an EMBL/GenBank/DDBJ whole genome shotgun (WGS) entry which is preliminary data.</text>
</comment>
<keyword evidence="5" id="KW-1185">Reference proteome</keyword>
<evidence type="ECO:0000313" key="4">
    <source>
        <dbReference type="EMBL" id="KAG7358010.1"/>
    </source>
</evidence>
<evidence type="ECO:0000256" key="1">
    <source>
        <dbReference type="ARBA" id="ARBA00009505"/>
    </source>
</evidence>
<dbReference type="AlphaFoldDB" id="A0A9K3L8Z8"/>